<evidence type="ECO:0000256" key="2">
    <source>
        <dbReference type="SAM" id="Coils"/>
    </source>
</evidence>
<feature type="region of interest" description="Disordered" evidence="3">
    <location>
        <begin position="56"/>
        <end position="87"/>
    </location>
</feature>
<accession>A0A8D1IGD2</accession>
<dbReference type="FunFam" id="2.30.29.30:FF:000006">
    <property type="entry name" value="Pleckstrin homology like domain family B member 1"/>
    <property type="match status" value="1"/>
</dbReference>
<keyword evidence="1 2" id="KW-0175">Coiled coil</keyword>
<feature type="region of interest" description="Disordered" evidence="3">
    <location>
        <begin position="531"/>
        <end position="560"/>
    </location>
</feature>
<dbReference type="PANTHER" id="PTHR12156">
    <property type="entry name" value="PLECKSTRIN HOMOLOGY-LIKE DOMAIN, FAMILY B, MEMBER 3"/>
    <property type="match status" value="1"/>
</dbReference>
<proteinExistence type="predicted"/>
<dbReference type="Ensembl" id="ENSSSCT00065100611.1">
    <property type="protein sequence ID" value="ENSSSCP00065044243.1"/>
    <property type="gene ID" value="ENSSSCG00065072871.1"/>
</dbReference>
<protein>
    <submittedName>
        <fullName evidence="5">Pleckstrin homology like domain family B member 2</fullName>
    </submittedName>
</protein>
<dbReference type="Gene3D" id="2.30.29.30">
    <property type="entry name" value="Pleckstrin-homology domain (PH domain)/Phosphotyrosine-binding domain (PTB)"/>
    <property type="match status" value="1"/>
</dbReference>
<evidence type="ECO:0000256" key="1">
    <source>
        <dbReference type="ARBA" id="ARBA00023054"/>
    </source>
</evidence>
<dbReference type="Ensembl" id="ENSSSCT00045047176.1">
    <property type="protein sequence ID" value="ENSSSCP00045032758.1"/>
    <property type="gene ID" value="ENSSSCG00045026880.1"/>
</dbReference>
<feature type="domain" description="PH" evidence="4">
    <location>
        <begin position="728"/>
        <end position="831"/>
    </location>
</feature>
<evidence type="ECO:0000313" key="6">
    <source>
        <dbReference type="Proteomes" id="UP000694728"/>
    </source>
</evidence>
<dbReference type="Pfam" id="PF00169">
    <property type="entry name" value="PH"/>
    <property type="match status" value="1"/>
</dbReference>
<dbReference type="InterPro" id="IPR037810">
    <property type="entry name" value="PHLDB1/2/3_PH"/>
</dbReference>
<feature type="coiled-coil region" evidence="2">
    <location>
        <begin position="620"/>
        <end position="679"/>
    </location>
</feature>
<reference evidence="5" key="1">
    <citation type="submission" date="2025-05" db="UniProtKB">
        <authorList>
            <consortium name="Ensembl"/>
        </authorList>
    </citation>
    <scope>IDENTIFICATION</scope>
</reference>
<dbReference type="SMART" id="SM00233">
    <property type="entry name" value="PH"/>
    <property type="match status" value="1"/>
</dbReference>
<evidence type="ECO:0000313" key="5">
    <source>
        <dbReference type="Ensembl" id="ENSSSCP00045032758.1"/>
    </source>
</evidence>
<feature type="region of interest" description="Disordered" evidence="3">
    <location>
        <begin position="1"/>
        <end position="33"/>
    </location>
</feature>
<dbReference type="InterPro" id="IPR011993">
    <property type="entry name" value="PH-like_dom_sf"/>
</dbReference>
<dbReference type="CDD" id="cd14673">
    <property type="entry name" value="PH_PHLDB1_2"/>
    <property type="match status" value="1"/>
</dbReference>
<name>A0A8D1IGD2_PIG</name>
<dbReference type="SUPFAM" id="SSF50729">
    <property type="entry name" value="PH domain-like"/>
    <property type="match status" value="1"/>
</dbReference>
<sequence length="838" mass="96765">MLLASTSSCTSDDLDRASYSGTSPGHSFPPGELDRVFTARRNFSCGSVEFDDADLDSLRQASGTPQPVLRERKSSISSISGRDDLMDYHRRQREERLREQEMERLERQRLETILSLCAEYTKPDSRLSTGTTVADVQKINKELEKLQISDEESVFEEPLVSPEARYRCHQKSSLHDADLAGFGSLSQSSASFLPPRSARNEELLRDLTRTPPPPSSAFVKASGESTYLSILPKTPEGINEEQKMQELTAMEESRIAILNNLEELEQKIKDINDQMEESSRELDMECALLDGEQKSETTELMKEKEILDHLNRKIAELEKNIVGEKTKEKVKLDAEREKLERLQELYSEQKTQLDNCPESMREQLQQQLKRDADLLDVESKHFEDLEFQQLERESRLDEEKENLTQQLLREVAEYQRNIVTRKEKISALKKQANHIVQQAQREQDHFVKEKNNLIMMLQREKENLCNLEKKYSSLSGGKGFPVNPNTLKEGHLPLGQSNSCGSVLPHSLATMTKDSESRRMLRGRMNFSTGAVSNAKSSSIKGYNHQQMSEGQRQKSSEFYNRTASESNVYLNSFHYPDHSYKDQAFDTLSLDSSDSMETSISACSPDNISSASTSNIARIEEMERLLKQAHAEKTRLLESREREMEAKKRALEEEKRRRELLEKRLQEETSQRQKLIEKEVKIREKQRAQARPLTRYLPVRKEDFDLRSHVETAGHNIDTCYHVSITEKTCRGFLIKMGGKIKTWKKRWFVFDRNKRTFSYYADKHEAKLKGVIYFQAIEEVYYDHLKNANKSPNPLLTFSVKTHDRIYYMVAPSPEAMRIWMDVIVTGAEGYTHFLL</sequence>
<dbReference type="Proteomes" id="UP000694728">
    <property type="component" value="Unplaced"/>
</dbReference>
<gene>
    <name evidence="5" type="primary">PHLDB2</name>
</gene>
<feature type="coiled-coil region" evidence="2">
    <location>
        <begin position="247"/>
        <end position="352"/>
    </location>
</feature>
<feature type="compositionally biased region" description="Polar residues" evidence="3">
    <location>
        <begin position="531"/>
        <end position="551"/>
    </location>
</feature>
<dbReference type="PANTHER" id="PTHR12156:SF21">
    <property type="entry name" value="PLECKSTRIN HOMOLOGY-LIKE DOMAIN FAMILY B MEMBER 2"/>
    <property type="match status" value="1"/>
</dbReference>
<dbReference type="InterPro" id="IPR001849">
    <property type="entry name" value="PH_domain"/>
</dbReference>
<dbReference type="InterPro" id="IPR052212">
    <property type="entry name" value="PH-like_domain"/>
</dbReference>
<organism evidence="5 6">
    <name type="scientific">Sus scrofa</name>
    <name type="common">Pig</name>
    <dbReference type="NCBI Taxonomy" id="9823"/>
    <lineage>
        <taxon>Eukaryota</taxon>
        <taxon>Metazoa</taxon>
        <taxon>Chordata</taxon>
        <taxon>Craniata</taxon>
        <taxon>Vertebrata</taxon>
        <taxon>Euteleostomi</taxon>
        <taxon>Mammalia</taxon>
        <taxon>Eutheria</taxon>
        <taxon>Laurasiatheria</taxon>
        <taxon>Artiodactyla</taxon>
        <taxon>Suina</taxon>
        <taxon>Suidae</taxon>
        <taxon>Sus</taxon>
    </lineage>
</organism>
<dbReference type="Proteomes" id="UP000694725">
    <property type="component" value="Unplaced"/>
</dbReference>
<feature type="coiled-coil region" evidence="2">
    <location>
        <begin position="397"/>
        <end position="467"/>
    </location>
</feature>
<dbReference type="AlphaFoldDB" id="A0A8D1IGD2"/>
<feature type="compositionally biased region" description="Polar residues" evidence="3">
    <location>
        <begin position="1"/>
        <end position="11"/>
    </location>
</feature>
<evidence type="ECO:0000256" key="3">
    <source>
        <dbReference type="SAM" id="MobiDB-lite"/>
    </source>
</evidence>
<evidence type="ECO:0000259" key="4">
    <source>
        <dbReference type="PROSITE" id="PS50003"/>
    </source>
</evidence>
<dbReference type="PROSITE" id="PS50003">
    <property type="entry name" value="PH_DOMAIN"/>
    <property type="match status" value="1"/>
</dbReference>